<dbReference type="PANTHER" id="PTHR37613:SF4">
    <property type="entry name" value="DUF4378 DOMAIN-CONTAINING PROTEIN"/>
    <property type="match status" value="1"/>
</dbReference>
<organism evidence="2 3">
    <name type="scientific">Castilleja foliolosa</name>
    <dbReference type="NCBI Taxonomy" id="1961234"/>
    <lineage>
        <taxon>Eukaryota</taxon>
        <taxon>Viridiplantae</taxon>
        <taxon>Streptophyta</taxon>
        <taxon>Embryophyta</taxon>
        <taxon>Tracheophyta</taxon>
        <taxon>Spermatophyta</taxon>
        <taxon>Magnoliopsida</taxon>
        <taxon>eudicotyledons</taxon>
        <taxon>Gunneridae</taxon>
        <taxon>Pentapetalae</taxon>
        <taxon>asterids</taxon>
        <taxon>lamiids</taxon>
        <taxon>Lamiales</taxon>
        <taxon>Orobanchaceae</taxon>
        <taxon>Pedicularideae</taxon>
        <taxon>Castillejinae</taxon>
        <taxon>Castilleja</taxon>
    </lineage>
</organism>
<gene>
    <name evidence="2" type="ORF">CASFOL_038189</name>
</gene>
<evidence type="ECO:0000313" key="2">
    <source>
        <dbReference type="EMBL" id="KAL3617868.1"/>
    </source>
</evidence>
<evidence type="ECO:0000313" key="3">
    <source>
        <dbReference type="Proteomes" id="UP001632038"/>
    </source>
</evidence>
<dbReference type="Proteomes" id="UP001632038">
    <property type="component" value="Unassembled WGS sequence"/>
</dbReference>
<feature type="compositionally biased region" description="Polar residues" evidence="1">
    <location>
        <begin position="85"/>
        <end position="96"/>
    </location>
</feature>
<feature type="region of interest" description="Disordered" evidence="1">
    <location>
        <begin position="74"/>
        <end position="111"/>
    </location>
</feature>
<protein>
    <recommendedName>
        <fullName evidence="4">DUF4378 domain-containing protein</fullName>
    </recommendedName>
</protein>
<sequence length="240" mass="28048">MPKLLAHFLLEHQEPFALDVYLVERGYSKQRLRNRARFFKKRDVVPNCTAFARALFGRLILHNDNGKIKNETIEDDADTKLSPDSVLQETESNEGSATLHEDNFNSTTQGESSLAHPIYQCKPKQPTHNFHNPYNQYIINKRALRQSKQLLIDCVRELIDKHRQREDKILGTDELWKHVCENVWVWSQNSIHENNIIHLLNYDFMASEVEFGSYTMLHKEEISKEIGDAIFESIICETFC</sequence>
<dbReference type="PANTHER" id="PTHR37613">
    <property type="entry name" value="DUF4378 DOMAIN PROTEIN"/>
    <property type="match status" value="1"/>
</dbReference>
<reference evidence="3" key="1">
    <citation type="journal article" date="2024" name="IScience">
        <title>Strigolactones Initiate the Formation of Haustorium-like Structures in Castilleja.</title>
        <authorList>
            <person name="Buerger M."/>
            <person name="Peterson D."/>
            <person name="Chory J."/>
        </authorList>
    </citation>
    <scope>NUCLEOTIDE SEQUENCE [LARGE SCALE GENOMIC DNA]</scope>
</reference>
<name>A0ABD3BKX3_9LAMI</name>
<accession>A0ABD3BKX3</accession>
<comment type="caution">
    <text evidence="2">The sequence shown here is derived from an EMBL/GenBank/DDBJ whole genome shotgun (WGS) entry which is preliminary data.</text>
</comment>
<keyword evidence="3" id="KW-1185">Reference proteome</keyword>
<proteinExistence type="predicted"/>
<evidence type="ECO:0000256" key="1">
    <source>
        <dbReference type="SAM" id="MobiDB-lite"/>
    </source>
</evidence>
<dbReference type="AlphaFoldDB" id="A0ABD3BKX3"/>
<dbReference type="EMBL" id="JAVIJP010000081">
    <property type="protein sequence ID" value="KAL3617868.1"/>
    <property type="molecule type" value="Genomic_DNA"/>
</dbReference>
<evidence type="ECO:0008006" key="4">
    <source>
        <dbReference type="Google" id="ProtNLM"/>
    </source>
</evidence>